<keyword evidence="5" id="KW-0786">Thiamine pyrophosphate</keyword>
<keyword evidence="4" id="KW-0460">Magnesium</keyword>
<evidence type="ECO:0000256" key="1">
    <source>
        <dbReference type="ARBA" id="ARBA00001946"/>
    </source>
</evidence>
<dbReference type="AlphaFoldDB" id="A0A3S5DLM1"/>
<dbReference type="GO" id="GO:0008661">
    <property type="term" value="F:1-deoxy-D-xylulose-5-phosphate synthase activity"/>
    <property type="evidence" value="ECO:0007669"/>
    <property type="project" value="InterPro"/>
</dbReference>
<evidence type="ECO:0000256" key="4">
    <source>
        <dbReference type="ARBA" id="ARBA00022842"/>
    </source>
</evidence>
<evidence type="ECO:0000256" key="5">
    <source>
        <dbReference type="ARBA" id="ARBA00023052"/>
    </source>
</evidence>
<dbReference type="GO" id="GO:0016114">
    <property type="term" value="P:terpenoid biosynthetic process"/>
    <property type="evidence" value="ECO:0007669"/>
    <property type="project" value="InterPro"/>
</dbReference>
<evidence type="ECO:0000256" key="2">
    <source>
        <dbReference type="ARBA" id="ARBA00011738"/>
    </source>
</evidence>
<keyword evidence="3" id="KW-0808">Transferase</keyword>
<dbReference type="Gene3D" id="3.40.50.970">
    <property type="match status" value="1"/>
</dbReference>
<comment type="subunit">
    <text evidence="2">Homodimer.</text>
</comment>
<dbReference type="InterPro" id="IPR029061">
    <property type="entry name" value="THDP-binding"/>
</dbReference>
<accession>A0A3S5DLM1</accession>
<name>A0A3S5DLM1_CHRVL</name>
<dbReference type="SUPFAM" id="SSF52518">
    <property type="entry name" value="Thiamin diphosphate-binding fold (THDP-binding)"/>
    <property type="match status" value="1"/>
</dbReference>
<dbReference type="Pfam" id="PF13292">
    <property type="entry name" value="DXP_synthase_N"/>
    <property type="match status" value="1"/>
</dbReference>
<evidence type="ECO:0000313" key="7">
    <source>
        <dbReference type="Proteomes" id="UP000275777"/>
    </source>
</evidence>
<organism evidence="6 7">
    <name type="scientific">Chromobacterium violaceum</name>
    <dbReference type="NCBI Taxonomy" id="536"/>
    <lineage>
        <taxon>Bacteria</taxon>
        <taxon>Pseudomonadati</taxon>
        <taxon>Pseudomonadota</taxon>
        <taxon>Betaproteobacteria</taxon>
        <taxon>Neisseriales</taxon>
        <taxon>Chromobacteriaceae</taxon>
        <taxon>Chromobacterium</taxon>
    </lineage>
</organism>
<dbReference type="InterPro" id="IPR005477">
    <property type="entry name" value="Dxylulose-5-P_synthase"/>
</dbReference>
<evidence type="ECO:0000256" key="3">
    <source>
        <dbReference type="ARBA" id="ARBA00022679"/>
    </source>
</evidence>
<evidence type="ECO:0000313" key="6">
    <source>
        <dbReference type="EMBL" id="VEB43422.1"/>
    </source>
</evidence>
<gene>
    <name evidence="6" type="ORF">NCTC9695_03880</name>
</gene>
<dbReference type="EMBL" id="LR134182">
    <property type="protein sequence ID" value="VEB43422.1"/>
    <property type="molecule type" value="Genomic_DNA"/>
</dbReference>
<comment type="cofactor">
    <cofactor evidence="1">
        <name>Mg(2+)</name>
        <dbReference type="ChEBI" id="CHEBI:18420"/>
    </cofactor>
</comment>
<protein>
    <submittedName>
        <fullName evidence="6">Uncharacterized protein</fullName>
    </submittedName>
</protein>
<sequence>MAVAAKTLGVDRKSVAIIGDGAMTAGQASRR</sequence>
<dbReference type="Proteomes" id="UP000275777">
    <property type="component" value="Chromosome"/>
</dbReference>
<reference evidence="6 7" key="1">
    <citation type="submission" date="2018-12" db="EMBL/GenBank/DDBJ databases">
        <authorList>
            <consortium name="Pathogen Informatics"/>
        </authorList>
    </citation>
    <scope>NUCLEOTIDE SEQUENCE [LARGE SCALE GENOMIC DNA]</scope>
    <source>
        <strain evidence="6 7">NCTC9695</strain>
    </source>
</reference>
<proteinExistence type="predicted"/>